<feature type="compositionally biased region" description="Polar residues" evidence="1">
    <location>
        <begin position="79"/>
        <end position="89"/>
    </location>
</feature>
<feature type="region of interest" description="Disordered" evidence="1">
    <location>
        <begin position="46"/>
        <end position="89"/>
    </location>
</feature>
<proteinExistence type="predicted"/>
<organism evidence="2 3">
    <name type="scientific">Elysia crispata</name>
    <name type="common">lettuce slug</name>
    <dbReference type="NCBI Taxonomy" id="231223"/>
    <lineage>
        <taxon>Eukaryota</taxon>
        <taxon>Metazoa</taxon>
        <taxon>Spiralia</taxon>
        <taxon>Lophotrochozoa</taxon>
        <taxon>Mollusca</taxon>
        <taxon>Gastropoda</taxon>
        <taxon>Heterobranchia</taxon>
        <taxon>Euthyneura</taxon>
        <taxon>Panpulmonata</taxon>
        <taxon>Sacoglossa</taxon>
        <taxon>Placobranchoidea</taxon>
        <taxon>Plakobranchidae</taxon>
        <taxon>Elysia</taxon>
    </lineage>
</organism>
<dbReference type="AlphaFoldDB" id="A0AAE1A054"/>
<dbReference type="Proteomes" id="UP001283361">
    <property type="component" value="Unassembled WGS sequence"/>
</dbReference>
<accession>A0AAE1A054</accession>
<gene>
    <name evidence="2" type="ORF">RRG08_024911</name>
</gene>
<evidence type="ECO:0000313" key="2">
    <source>
        <dbReference type="EMBL" id="KAK3778503.1"/>
    </source>
</evidence>
<evidence type="ECO:0000256" key="1">
    <source>
        <dbReference type="SAM" id="MobiDB-lite"/>
    </source>
</evidence>
<protein>
    <submittedName>
        <fullName evidence="2">Uncharacterized protein</fullName>
    </submittedName>
</protein>
<reference evidence="2" key="1">
    <citation type="journal article" date="2023" name="G3 (Bethesda)">
        <title>A reference genome for the long-term kleptoplast-retaining sea slug Elysia crispata morphotype clarki.</title>
        <authorList>
            <person name="Eastman K.E."/>
            <person name="Pendleton A.L."/>
            <person name="Shaikh M.A."/>
            <person name="Suttiyut T."/>
            <person name="Ogas R."/>
            <person name="Tomko P."/>
            <person name="Gavelis G."/>
            <person name="Widhalm J.R."/>
            <person name="Wisecaver J.H."/>
        </authorList>
    </citation>
    <scope>NUCLEOTIDE SEQUENCE</scope>
    <source>
        <strain evidence="2">ECLA1</strain>
    </source>
</reference>
<sequence>MQGYLLLQFQGDGSWFVSWLFISIGVRTLAERKRDFHHESQTLAERKRDFHHENQTLAERKRDFHHESQTLDERKRQEINASRTTHTLR</sequence>
<keyword evidence="3" id="KW-1185">Reference proteome</keyword>
<dbReference type="EMBL" id="JAWDGP010002931">
    <property type="protein sequence ID" value="KAK3778503.1"/>
    <property type="molecule type" value="Genomic_DNA"/>
</dbReference>
<comment type="caution">
    <text evidence="2">The sequence shown here is derived from an EMBL/GenBank/DDBJ whole genome shotgun (WGS) entry which is preliminary data.</text>
</comment>
<feature type="compositionally biased region" description="Basic and acidic residues" evidence="1">
    <location>
        <begin position="46"/>
        <end position="78"/>
    </location>
</feature>
<name>A0AAE1A054_9GAST</name>
<evidence type="ECO:0000313" key="3">
    <source>
        <dbReference type="Proteomes" id="UP001283361"/>
    </source>
</evidence>